<dbReference type="KEGG" id="pdh:B9T62_07775"/>
<name>A0A2Z2K4G0_9BACL</name>
<dbReference type="Proteomes" id="UP000249890">
    <property type="component" value="Chromosome"/>
</dbReference>
<keyword evidence="1" id="KW-0812">Transmembrane</keyword>
<keyword evidence="1" id="KW-1133">Transmembrane helix</keyword>
<keyword evidence="1" id="KW-0472">Membrane</keyword>
<proteinExistence type="predicted"/>
<sequence>MRTSIKYILTIPSISIFILASFFLPEVVTNYTDQNILGKVRVESVELPKIISGNNTSIIEKINLLRDYPQNVNQVALKMGTNFDLTSASDKFFEEISVLTKLGLLPKIEPGDKTTIKIDVSLYAQKDDPSISGVLWNIVLQGDKVSGNFYMDDQTGKLIQFIASVPAKPSEPNNKTIEKWAEYLGLEVQDIKLQAESNSVWEDETTKVANSEGGYYVYHFELEFEGRVLPYAFYSFKNGYGFGYIMNFISGYNDTFVKIRP</sequence>
<dbReference type="AlphaFoldDB" id="A0A2Z2K4G0"/>
<evidence type="ECO:0000313" key="3">
    <source>
        <dbReference type="Proteomes" id="UP000249890"/>
    </source>
</evidence>
<dbReference type="RefSeq" id="WP_087914714.1">
    <property type="nucleotide sequence ID" value="NZ_CP021780.1"/>
</dbReference>
<protein>
    <submittedName>
        <fullName evidence="2">Uncharacterized protein</fullName>
    </submittedName>
</protein>
<accession>A0A2Z2K4G0</accession>
<evidence type="ECO:0000313" key="2">
    <source>
        <dbReference type="EMBL" id="ASA20696.1"/>
    </source>
</evidence>
<organism evidence="2 3">
    <name type="scientific">Paenibacillus donghaensis</name>
    <dbReference type="NCBI Taxonomy" id="414771"/>
    <lineage>
        <taxon>Bacteria</taxon>
        <taxon>Bacillati</taxon>
        <taxon>Bacillota</taxon>
        <taxon>Bacilli</taxon>
        <taxon>Bacillales</taxon>
        <taxon>Paenibacillaceae</taxon>
        <taxon>Paenibacillus</taxon>
    </lineage>
</organism>
<reference evidence="2 3" key="1">
    <citation type="submission" date="2017-06" db="EMBL/GenBank/DDBJ databases">
        <title>Complete genome sequence of Paenibacillus donghaensis KCTC 13049T isolated from East Sea sediment, South Korea.</title>
        <authorList>
            <person name="Jung B.K."/>
            <person name="Hong S.-J."/>
            <person name="Shin J.-H."/>
        </authorList>
    </citation>
    <scope>NUCLEOTIDE SEQUENCE [LARGE SCALE GENOMIC DNA]</scope>
    <source>
        <strain evidence="2 3">KCTC 13049</strain>
    </source>
</reference>
<keyword evidence="3" id="KW-1185">Reference proteome</keyword>
<feature type="transmembrane region" description="Helical" evidence="1">
    <location>
        <begin position="7"/>
        <end position="24"/>
    </location>
</feature>
<evidence type="ECO:0000256" key="1">
    <source>
        <dbReference type="SAM" id="Phobius"/>
    </source>
</evidence>
<dbReference type="EMBL" id="CP021780">
    <property type="protein sequence ID" value="ASA20696.1"/>
    <property type="molecule type" value="Genomic_DNA"/>
</dbReference>
<dbReference type="OrthoDB" id="9850995at2"/>
<gene>
    <name evidence="2" type="ORF">B9T62_07775</name>
</gene>